<accession>A0A7S5FQD1</accession>
<reference evidence="2 3" key="1">
    <citation type="submission" date="2019-10" db="EMBL/GenBank/DDBJ databases">
        <title>Isolation and characterisation of a new family of globally distributed lytic roseophage, the Naomivirus.</title>
        <authorList>
            <person name="Rihtman B."/>
            <person name="Puxty R.J."/>
            <person name="Hapeshi A."/>
            <person name="Zhan Y."/>
            <person name="Michinevski S."/>
            <person name="Waterfield N.R."/>
            <person name="Chen F."/>
            <person name="Millard A.D."/>
            <person name="Scanlan D.J."/>
            <person name="Chen Y."/>
        </authorList>
    </citation>
    <scope>NUCLEOTIDE SEQUENCE [LARGE SCALE GENOMIC DNA]</scope>
</reference>
<dbReference type="Proteomes" id="UP000594402">
    <property type="component" value="Segment"/>
</dbReference>
<protein>
    <submittedName>
        <fullName evidence="2">Uncharacterized protein</fullName>
    </submittedName>
</protein>
<keyword evidence="1" id="KW-0812">Transmembrane</keyword>
<gene>
    <name evidence="2" type="ORF">DSS3VP1_00080</name>
</gene>
<dbReference type="EMBL" id="MN602266">
    <property type="protein sequence ID" value="QGH74648.1"/>
    <property type="molecule type" value="Genomic_DNA"/>
</dbReference>
<sequence>MNKKLKKYLPMFLWNFYVCMVIKELRGPSMKFYAAAWTYYLSIVVSFPLWIWGVLFSLIHIISEAIMDAYEKYVLGYPMRPVILLRKRAERLRAKSFRVLKPEEIRKRLELE</sequence>
<keyword evidence="1" id="KW-1133">Transmembrane helix</keyword>
<organism evidence="2 3">
    <name type="scientific">Bacteriophage DSS3_VP1</name>
    <dbReference type="NCBI Taxonomy" id="2664196"/>
    <lineage>
        <taxon>Viruses</taxon>
        <taxon>Duplodnaviria</taxon>
        <taxon>Heunggongvirae</taxon>
        <taxon>Uroviricota</taxon>
        <taxon>Caudoviricetes</taxon>
        <taxon>Naomviridae</taxon>
        <taxon>Noahvirus</taxon>
        <taxon>Noahvirus arc</taxon>
    </lineage>
</organism>
<keyword evidence="1" id="KW-0472">Membrane</keyword>
<name>A0A7S5FQD1_9CAUD</name>
<evidence type="ECO:0000256" key="1">
    <source>
        <dbReference type="SAM" id="Phobius"/>
    </source>
</evidence>
<keyword evidence="3" id="KW-1185">Reference proteome</keyword>
<evidence type="ECO:0000313" key="2">
    <source>
        <dbReference type="EMBL" id="QGH74648.1"/>
    </source>
</evidence>
<proteinExistence type="predicted"/>
<feature type="transmembrane region" description="Helical" evidence="1">
    <location>
        <begin position="37"/>
        <end position="62"/>
    </location>
</feature>
<evidence type="ECO:0000313" key="3">
    <source>
        <dbReference type="Proteomes" id="UP000594402"/>
    </source>
</evidence>